<evidence type="ECO:0000313" key="3">
    <source>
        <dbReference type="Proteomes" id="UP000033977"/>
    </source>
</evidence>
<evidence type="ECO:0000256" key="1">
    <source>
        <dbReference type="SAM" id="Phobius"/>
    </source>
</evidence>
<evidence type="ECO:0008006" key="4">
    <source>
        <dbReference type="Google" id="ProtNLM"/>
    </source>
</evidence>
<keyword evidence="1" id="KW-0812">Transmembrane</keyword>
<dbReference type="InterPro" id="IPR027981">
    <property type="entry name" value="DUF4446"/>
</dbReference>
<dbReference type="EMBL" id="LCIN01000018">
    <property type="protein sequence ID" value="KKT56121.1"/>
    <property type="molecule type" value="Genomic_DNA"/>
</dbReference>
<evidence type="ECO:0000313" key="2">
    <source>
        <dbReference type="EMBL" id="KKT56121.1"/>
    </source>
</evidence>
<dbReference type="Pfam" id="PF14584">
    <property type="entry name" value="DUF4446"/>
    <property type="match status" value="1"/>
</dbReference>
<organism evidence="2 3">
    <name type="scientific">Candidatus Giovannonibacteria bacterium GW2011_GWB1_44_23</name>
    <dbReference type="NCBI Taxonomy" id="1618652"/>
    <lineage>
        <taxon>Bacteria</taxon>
        <taxon>Candidatus Giovannoniibacteriota</taxon>
    </lineage>
</organism>
<name>A0A0G1I9N0_9BACT</name>
<protein>
    <recommendedName>
        <fullName evidence="4">DUF4446 domain-containing protein</fullName>
    </recommendedName>
</protein>
<keyword evidence="1" id="KW-0472">Membrane</keyword>
<sequence length="158" mass="17920">MNQLINLFDKYGVYFFLGLLVLDAVILIWVFFLRRNFRTIFGDSAADGVDLEKILLELRRNQNISAANFDELKKRTEVLEKALPKHLSKIGLVRYNPFSGAGGDQSFALALLNEKNDGLVISSLYGREMNRVYAKPIESGASQYQLTEEEKQAIQNAK</sequence>
<dbReference type="PATRIC" id="fig|1618652.3.peg.983"/>
<keyword evidence="1" id="KW-1133">Transmembrane helix</keyword>
<gene>
    <name evidence="2" type="ORF">UW49_C0018G0028</name>
</gene>
<dbReference type="Proteomes" id="UP000033977">
    <property type="component" value="Unassembled WGS sequence"/>
</dbReference>
<feature type="transmembrane region" description="Helical" evidence="1">
    <location>
        <begin position="12"/>
        <end position="32"/>
    </location>
</feature>
<comment type="caution">
    <text evidence="2">The sequence shown here is derived from an EMBL/GenBank/DDBJ whole genome shotgun (WGS) entry which is preliminary data.</text>
</comment>
<dbReference type="AlphaFoldDB" id="A0A0G1I9N0"/>
<accession>A0A0G1I9N0</accession>
<proteinExistence type="predicted"/>
<reference evidence="2 3" key="1">
    <citation type="journal article" date="2015" name="Nature">
        <title>rRNA introns, odd ribosomes, and small enigmatic genomes across a large radiation of phyla.</title>
        <authorList>
            <person name="Brown C.T."/>
            <person name="Hug L.A."/>
            <person name="Thomas B.C."/>
            <person name="Sharon I."/>
            <person name="Castelle C.J."/>
            <person name="Singh A."/>
            <person name="Wilkins M.J."/>
            <person name="Williams K.H."/>
            <person name="Banfield J.F."/>
        </authorList>
    </citation>
    <scope>NUCLEOTIDE SEQUENCE [LARGE SCALE GENOMIC DNA]</scope>
</reference>